<evidence type="ECO:0000313" key="3">
    <source>
        <dbReference type="EMBL" id="KAE9030133.1"/>
    </source>
</evidence>
<feature type="transmembrane region" description="Helical" evidence="2">
    <location>
        <begin position="12"/>
        <end position="32"/>
    </location>
</feature>
<evidence type="ECO:0000313" key="5">
    <source>
        <dbReference type="EMBL" id="KAE9262724.1"/>
    </source>
</evidence>
<evidence type="ECO:0000313" key="7">
    <source>
        <dbReference type="Proteomes" id="UP000434957"/>
    </source>
</evidence>
<name>A0A6A4ARF3_9STRA</name>
<proteinExistence type="predicted"/>
<dbReference type="EMBL" id="QXFV01000278">
    <property type="protein sequence ID" value="KAE9042822.1"/>
    <property type="molecule type" value="Genomic_DNA"/>
</dbReference>
<dbReference type="EMBL" id="QXFT01009426">
    <property type="protein sequence ID" value="KAE9262724.1"/>
    <property type="molecule type" value="Genomic_DNA"/>
</dbReference>
<comment type="caution">
    <text evidence="5">The sequence shown here is derived from an EMBL/GenBank/DDBJ whole genome shotgun (WGS) entry which is preliminary data.</text>
</comment>
<evidence type="ECO:0000313" key="4">
    <source>
        <dbReference type="EMBL" id="KAE9042822.1"/>
    </source>
</evidence>
<sequence length="70" mass="7472">MEYSSDSPSPTNFWWISSIVILIFNSGLPVGAPAPNALKRPHKGTLSTGTTNPSALYQQGPQTCQRVALA</sequence>
<dbReference type="Proteomes" id="UP000434957">
    <property type="component" value="Unassembled WGS sequence"/>
</dbReference>
<gene>
    <name evidence="4" type="ORF">PR001_g6035</name>
    <name evidence="3" type="ORF">PR002_g9956</name>
    <name evidence="5" type="ORF">PR003_g33435</name>
</gene>
<accession>A0A6A4ARF3</accession>
<keyword evidence="2" id="KW-0472">Membrane</keyword>
<dbReference type="AlphaFoldDB" id="A0A6A4ARF3"/>
<evidence type="ECO:0000313" key="8">
    <source>
        <dbReference type="Proteomes" id="UP000435112"/>
    </source>
</evidence>
<keyword evidence="2" id="KW-1133">Transmembrane helix</keyword>
<evidence type="ECO:0000256" key="2">
    <source>
        <dbReference type="SAM" id="Phobius"/>
    </source>
</evidence>
<dbReference type="Proteomes" id="UP000435112">
    <property type="component" value="Unassembled WGS sequence"/>
</dbReference>
<feature type="compositionally biased region" description="Polar residues" evidence="1">
    <location>
        <begin position="45"/>
        <end position="58"/>
    </location>
</feature>
<keyword evidence="7" id="KW-1185">Reference proteome</keyword>
<evidence type="ECO:0000256" key="1">
    <source>
        <dbReference type="SAM" id="MobiDB-lite"/>
    </source>
</evidence>
<evidence type="ECO:0000313" key="6">
    <source>
        <dbReference type="Proteomes" id="UP000429607"/>
    </source>
</evidence>
<feature type="region of interest" description="Disordered" evidence="1">
    <location>
        <begin position="35"/>
        <end position="58"/>
    </location>
</feature>
<organism evidence="5 7">
    <name type="scientific">Phytophthora rubi</name>
    <dbReference type="NCBI Taxonomy" id="129364"/>
    <lineage>
        <taxon>Eukaryota</taxon>
        <taxon>Sar</taxon>
        <taxon>Stramenopiles</taxon>
        <taxon>Oomycota</taxon>
        <taxon>Peronosporomycetes</taxon>
        <taxon>Peronosporales</taxon>
        <taxon>Peronosporaceae</taxon>
        <taxon>Phytophthora</taxon>
    </lineage>
</organism>
<dbReference type="Proteomes" id="UP000429607">
    <property type="component" value="Unassembled WGS sequence"/>
</dbReference>
<protein>
    <submittedName>
        <fullName evidence="5">Uncharacterized protein</fullName>
    </submittedName>
</protein>
<keyword evidence="2" id="KW-0812">Transmembrane</keyword>
<dbReference type="EMBL" id="QXFU01000549">
    <property type="protein sequence ID" value="KAE9030133.1"/>
    <property type="molecule type" value="Genomic_DNA"/>
</dbReference>
<reference evidence="5 7" key="1">
    <citation type="submission" date="2018-08" db="EMBL/GenBank/DDBJ databases">
        <title>Genomic investigation of the strawberry pathogen Phytophthora fragariae indicates pathogenicity is determined by transcriptional variation in three key races.</title>
        <authorList>
            <person name="Adams T.M."/>
            <person name="Armitage A.D."/>
            <person name="Sobczyk M.K."/>
            <person name="Bates H.J."/>
            <person name="Dunwell J.M."/>
            <person name="Nellist C.F."/>
            <person name="Harrison R.J."/>
        </authorList>
    </citation>
    <scope>NUCLEOTIDE SEQUENCE [LARGE SCALE GENOMIC DNA]</scope>
    <source>
        <strain evidence="4 6">SCRP249</strain>
        <strain evidence="3 8">SCRP324</strain>
        <strain evidence="5 7">SCRP333</strain>
    </source>
</reference>